<dbReference type="GO" id="GO:0032259">
    <property type="term" value="P:methylation"/>
    <property type="evidence" value="ECO:0007669"/>
    <property type="project" value="UniProtKB-KW"/>
</dbReference>
<dbReference type="InterPro" id="IPR004441">
    <property type="entry name" value="rRNA_MeTrfase_TrmH"/>
</dbReference>
<dbReference type="PANTHER" id="PTHR46429:SF1">
    <property type="entry name" value="23S RRNA (GUANOSINE-2'-O-)-METHYLTRANSFERASE RLMB"/>
    <property type="match status" value="1"/>
</dbReference>
<dbReference type="PANTHER" id="PTHR46429">
    <property type="entry name" value="23S RRNA (GUANOSINE-2'-O-)-METHYLTRANSFERASE RLMB"/>
    <property type="match status" value="1"/>
</dbReference>
<dbReference type="InterPro" id="IPR029064">
    <property type="entry name" value="Ribosomal_eL30-like_sf"/>
</dbReference>
<comment type="caution">
    <text evidence="6">The sequence shown here is derived from an EMBL/GenBank/DDBJ whole genome shotgun (WGS) entry which is preliminary data.</text>
</comment>
<protein>
    <submittedName>
        <fullName evidence="6">23S rRNA (Guanosine2251-2'-O)-methyltransferase</fullName>
    </submittedName>
</protein>
<dbReference type="FunFam" id="3.30.1330.30:FF:000024">
    <property type="entry name" value="Putative tRNA/rRNA methyltransferase"/>
    <property type="match status" value="1"/>
</dbReference>
<dbReference type="Pfam" id="PF08032">
    <property type="entry name" value="SpoU_sub_bind"/>
    <property type="match status" value="1"/>
</dbReference>
<name>A0A4R7UX85_9PSEU</name>
<dbReference type="Gene3D" id="3.40.1280.10">
    <property type="match status" value="1"/>
</dbReference>
<keyword evidence="2 6" id="KW-0489">Methyltransferase</keyword>
<evidence type="ECO:0000259" key="5">
    <source>
        <dbReference type="SMART" id="SM00967"/>
    </source>
</evidence>
<accession>A0A4R7UX85</accession>
<evidence type="ECO:0000256" key="3">
    <source>
        <dbReference type="ARBA" id="ARBA00022679"/>
    </source>
</evidence>
<dbReference type="GO" id="GO:0008173">
    <property type="term" value="F:RNA methyltransferase activity"/>
    <property type="evidence" value="ECO:0007669"/>
    <property type="project" value="InterPro"/>
</dbReference>
<dbReference type="InterPro" id="IPR029028">
    <property type="entry name" value="Alpha/beta_knot_MTases"/>
</dbReference>
<dbReference type="Gene3D" id="3.30.1330.30">
    <property type="match status" value="1"/>
</dbReference>
<comment type="similarity">
    <text evidence="1">Belongs to the class IV-like SAM-binding methyltransferase superfamily. RNA methyltransferase TrmH family.</text>
</comment>
<feature type="region of interest" description="Disordered" evidence="4">
    <location>
        <begin position="1"/>
        <end position="82"/>
    </location>
</feature>
<dbReference type="GO" id="GO:0003723">
    <property type="term" value="F:RNA binding"/>
    <property type="evidence" value="ECO:0007669"/>
    <property type="project" value="InterPro"/>
</dbReference>
<feature type="compositionally biased region" description="Basic residues" evidence="4">
    <location>
        <begin position="14"/>
        <end position="25"/>
    </location>
</feature>
<evidence type="ECO:0000256" key="2">
    <source>
        <dbReference type="ARBA" id="ARBA00022603"/>
    </source>
</evidence>
<dbReference type="AlphaFoldDB" id="A0A4R7UX85"/>
<dbReference type="Proteomes" id="UP000294927">
    <property type="component" value="Unassembled WGS sequence"/>
</dbReference>
<dbReference type="FunFam" id="3.40.1280.10:FF:000015">
    <property type="entry name" value="Putative tRNA/rRNA methyltransferase"/>
    <property type="match status" value="1"/>
</dbReference>
<sequence>MDFEGRLSRLAGNSRRKGAIRKPGSKKGQVVGTGGQKSKGLEGKGPTPRASIRPGHPAQKRAAQKSAQQQRRSARDKPTAELVAGRNPVVECLRAAVPTTALYVQLGVDADERVTEAVRLAADRGISVLEVSKPELDRLTGGALHQGLALQMPPFDYAHPDDLLAAAKDSTEPPLLVALDGVTDPRNLGAVIRSAAAFGANGVLLPQRRSASITAVAWRTSAGTAAKIPVAIATNLTRALRQYAAEGLMIVGLDADGSVALDDLSLATDPLVVVVGSEGRGLSRLIRETCDETVSIPMSAGVESLNASVAAGVVLAEVSRRRRVAGRT</sequence>
<keyword evidence="3 6" id="KW-0808">Transferase</keyword>
<feature type="domain" description="RNA 2-O ribose methyltransferase substrate binding" evidence="5">
    <location>
        <begin position="82"/>
        <end position="158"/>
    </location>
</feature>
<dbReference type="Pfam" id="PF00588">
    <property type="entry name" value="SpoU_methylase"/>
    <property type="match status" value="1"/>
</dbReference>
<dbReference type="NCBIfam" id="TIGR00186">
    <property type="entry name" value="rRNA_methyl_3"/>
    <property type="match status" value="1"/>
</dbReference>
<dbReference type="SMART" id="SM00967">
    <property type="entry name" value="SpoU_sub_bind"/>
    <property type="match status" value="1"/>
</dbReference>
<dbReference type="InterPro" id="IPR029026">
    <property type="entry name" value="tRNA_m1G_MTases_N"/>
</dbReference>
<dbReference type="GO" id="GO:0006396">
    <property type="term" value="P:RNA processing"/>
    <property type="evidence" value="ECO:0007669"/>
    <property type="project" value="InterPro"/>
</dbReference>
<proteinExistence type="inferred from homology"/>
<dbReference type="CDD" id="cd18103">
    <property type="entry name" value="SpoU-like_RlmB"/>
    <property type="match status" value="1"/>
</dbReference>
<evidence type="ECO:0000256" key="1">
    <source>
        <dbReference type="ARBA" id="ARBA00007228"/>
    </source>
</evidence>
<reference evidence="6 7" key="1">
    <citation type="submission" date="2019-03" db="EMBL/GenBank/DDBJ databases">
        <title>Genomic Encyclopedia of Archaeal and Bacterial Type Strains, Phase II (KMG-II): from individual species to whole genera.</title>
        <authorList>
            <person name="Goeker M."/>
        </authorList>
    </citation>
    <scope>NUCLEOTIDE SEQUENCE [LARGE SCALE GENOMIC DNA]</scope>
    <source>
        <strain evidence="6 7">DSM 45499</strain>
    </source>
</reference>
<gene>
    <name evidence="6" type="ORF">CLV71_122134</name>
</gene>
<organism evidence="6 7">
    <name type="scientific">Actinophytocola oryzae</name>
    <dbReference type="NCBI Taxonomy" id="502181"/>
    <lineage>
        <taxon>Bacteria</taxon>
        <taxon>Bacillati</taxon>
        <taxon>Actinomycetota</taxon>
        <taxon>Actinomycetes</taxon>
        <taxon>Pseudonocardiales</taxon>
        <taxon>Pseudonocardiaceae</taxon>
    </lineage>
</organism>
<keyword evidence="7" id="KW-1185">Reference proteome</keyword>
<evidence type="ECO:0000313" key="6">
    <source>
        <dbReference type="EMBL" id="TDV40744.1"/>
    </source>
</evidence>
<dbReference type="SUPFAM" id="SSF75217">
    <property type="entry name" value="alpha/beta knot"/>
    <property type="match status" value="1"/>
</dbReference>
<dbReference type="GO" id="GO:0005829">
    <property type="term" value="C:cytosol"/>
    <property type="evidence" value="ECO:0007669"/>
    <property type="project" value="TreeGrafter"/>
</dbReference>
<dbReference type="InterPro" id="IPR001537">
    <property type="entry name" value="SpoU_MeTrfase"/>
</dbReference>
<dbReference type="EMBL" id="SOCP01000022">
    <property type="protein sequence ID" value="TDV40744.1"/>
    <property type="molecule type" value="Genomic_DNA"/>
</dbReference>
<evidence type="ECO:0000313" key="7">
    <source>
        <dbReference type="Proteomes" id="UP000294927"/>
    </source>
</evidence>
<dbReference type="InterPro" id="IPR013123">
    <property type="entry name" value="SpoU_subst-bd"/>
</dbReference>
<dbReference type="SUPFAM" id="SSF55315">
    <property type="entry name" value="L30e-like"/>
    <property type="match status" value="1"/>
</dbReference>
<evidence type="ECO:0000256" key="4">
    <source>
        <dbReference type="SAM" id="MobiDB-lite"/>
    </source>
</evidence>